<evidence type="ECO:0000256" key="2">
    <source>
        <dbReference type="SAM" id="SignalP"/>
    </source>
</evidence>
<proteinExistence type="predicted"/>
<accession>A0A8X8DFS0</accession>
<evidence type="ECO:0000313" key="3">
    <source>
        <dbReference type="EMBL" id="KAG6791302.1"/>
    </source>
</evidence>
<keyword evidence="2" id="KW-0732">Signal</keyword>
<feature type="compositionally biased region" description="Gly residues" evidence="1">
    <location>
        <begin position="60"/>
        <end position="69"/>
    </location>
</feature>
<sequence>MKQFCYFFIVLLSVVYMLCGKVDGCNTDYGGCQGSNGVGGASDRNRDDNGVDGCNTDYGGCQGSNGVGGASDRNRDDNGGDFDGGKDQCGGGNNAFDLLDMLKPVTATNVMQVSTTDPISVRTL</sequence>
<dbReference type="EMBL" id="JAAWWB010000001">
    <property type="protein sequence ID" value="KAG6791302.1"/>
    <property type="molecule type" value="Genomic_DNA"/>
</dbReference>
<protein>
    <submittedName>
        <fullName evidence="3">Uncharacterized protein</fullName>
    </submittedName>
</protein>
<evidence type="ECO:0000313" key="4">
    <source>
        <dbReference type="Proteomes" id="UP000886885"/>
    </source>
</evidence>
<feature type="region of interest" description="Disordered" evidence="1">
    <location>
        <begin position="60"/>
        <end position="89"/>
    </location>
</feature>
<feature type="compositionally biased region" description="Basic and acidic residues" evidence="1">
    <location>
        <begin position="72"/>
        <end position="86"/>
    </location>
</feature>
<dbReference type="Proteomes" id="UP000886885">
    <property type="component" value="Chromosome 1A"/>
</dbReference>
<gene>
    <name evidence="3" type="ORF">POTOM_000418</name>
</gene>
<evidence type="ECO:0000256" key="1">
    <source>
        <dbReference type="SAM" id="MobiDB-lite"/>
    </source>
</evidence>
<name>A0A8X8DFS0_POPTO</name>
<reference evidence="3" key="1">
    <citation type="journal article" date="2020" name="bioRxiv">
        <title>Hybrid origin of Populus tomentosa Carr. identified through genome sequencing and phylogenomic analysis.</title>
        <authorList>
            <person name="An X."/>
            <person name="Gao K."/>
            <person name="Chen Z."/>
            <person name="Li J."/>
            <person name="Yang X."/>
            <person name="Yang X."/>
            <person name="Zhou J."/>
            <person name="Guo T."/>
            <person name="Zhao T."/>
            <person name="Huang S."/>
            <person name="Miao D."/>
            <person name="Khan W.U."/>
            <person name="Rao P."/>
            <person name="Ye M."/>
            <person name="Lei B."/>
            <person name="Liao W."/>
            <person name="Wang J."/>
            <person name="Ji L."/>
            <person name="Li Y."/>
            <person name="Guo B."/>
            <person name="Mustafa N.S."/>
            <person name="Li S."/>
            <person name="Yun Q."/>
            <person name="Keller S.R."/>
            <person name="Mao J."/>
            <person name="Zhang R."/>
            <person name="Strauss S.H."/>
        </authorList>
    </citation>
    <scope>NUCLEOTIDE SEQUENCE</scope>
    <source>
        <strain evidence="3">GM15</strain>
        <tissue evidence="3">Leaf</tissue>
    </source>
</reference>
<feature type="chain" id="PRO_5036476345" evidence="2">
    <location>
        <begin position="25"/>
        <end position="124"/>
    </location>
</feature>
<keyword evidence="4" id="KW-1185">Reference proteome</keyword>
<dbReference type="AlphaFoldDB" id="A0A8X8DFS0"/>
<organism evidence="3 4">
    <name type="scientific">Populus tomentosa</name>
    <name type="common">Chinese white poplar</name>
    <dbReference type="NCBI Taxonomy" id="118781"/>
    <lineage>
        <taxon>Eukaryota</taxon>
        <taxon>Viridiplantae</taxon>
        <taxon>Streptophyta</taxon>
        <taxon>Embryophyta</taxon>
        <taxon>Tracheophyta</taxon>
        <taxon>Spermatophyta</taxon>
        <taxon>Magnoliopsida</taxon>
        <taxon>eudicotyledons</taxon>
        <taxon>Gunneridae</taxon>
        <taxon>Pentapetalae</taxon>
        <taxon>rosids</taxon>
        <taxon>fabids</taxon>
        <taxon>Malpighiales</taxon>
        <taxon>Salicaceae</taxon>
        <taxon>Saliceae</taxon>
        <taxon>Populus</taxon>
    </lineage>
</organism>
<feature type="signal peptide" evidence="2">
    <location>
        <begin position="1"/>
        <end position="24"/>
    </location>
</feature>
<comment type="caution">
    <text evidence="3">The sequence shown here is derived from an EMBL/GenBank/DDBJ whole genome shotgun (WGS) entry which is preliminary data.</text>
</comment>